<evidence type="ECO:0000313" key="3">
    <source>
        <dbReference type="Proteomes" id="UP000469292"/>
    </source>
</evidence>
<dbReference type="PANTHER" id="PTHR40078">
    <property type="entry name" value="INTEGRAL MEMBRANE PROTEIN-RELATED"/>
    <property type="match status" value="1"/>
</dbReference>
<keyword evidence="1" id="KW-1133">Transmembrane helix</keyword>
<evidence type="ECO:0000256" key="1">
    <source>
        <dbReference type="SAM" id="Phobius"/>
    </source>
</evidence>
<feature type="transmembrane region" description="Helical" evidence="1">
    <location>
        <begin position="203"/>
        <end position="225"/>
    </location>
</feature>
<feature type="transmembrane region" description="Helical" evidence="1">
    <location>
        <begin position="50"/>
        <end position="72"/>
    </location>
</feature>
<dbReference type="AlphaFoldDB" id="A0A6I5NF33"/>
<accession>A0A6I5NF33</accession>
<organism evidence="2 3">
    <name type="scientific">Bifidobacterium choloepi</name>
    <dbReference type="NCBI Taxonomy" id="2614131"/>
    <lineage>
        <taxon>Bacteria</taxon>
        <taxon>Bacillati</taxon>
        <taxon>Actinomycetota</taxon>
        <taxon>Actinomycetes</taxon>
        <taxon>Bifidobacteriales</taxon>
        <taxon>Bifidobacteriaceae</taxon>
        <taxon>Bifidobacterium</taxon>
    </lineage>
</organism>
<keyword evidence="1" id="KW-0812">Transmembrane</keyword>
<comment type="caution">
    <text evidence="2">The sequence shown here is derived from an EMBL/GenBank/DDBJ whole genome shotgun (WGS) entry which is preliminary data.</text>
</comment>
<keyword evidence="3" id="KW-1185">Reference proteome</keyword>
<feature type="transmembrane region" description="Helical" evidence="1">
    <location>
        <begin position="92"/>
        <end position="115"/>
    </location>
</feature>
<dbReference type="Pfam" id="PF19700">
    <property type="entry name" value="DUF6198"/>
    <property type="match status" value="1"/>
</dbReference>
<dbReference type="Proteomes" id="UP000469292">
    <property type="component" value="Unassembled WGS sequence"/>
</dbReference>
<reference evidence="2 3" key="1">
    <citation type="submission" date="2019-09" db="EMBL/GenBank/DDBJ databases">
        <title>Phylogenetic characterization of a novel taxon of the genus Bifidobacterium: Bifidobacterium choloepi sp. nov.</title>
        <authorList>
            <person name="Modesto M."/>
            <person name="Satti M."/>
        </authorList>
    </citation>
    <scope>NUCLEOTIDE SEQUENCE [LARGE SCALE GENOMIC DNA]</scope>
    <source>
        <strain evidence="2 3">BRDM6</strain>
    </source>
</reference>
<feature type="transmembrane region" description="Helical" evidence="1">
    <location>
        <begin position="152"/>
        <end position="172"/>
    </location>
</feature>
<sequence>MASPATMAAGAVEAAEEAVATVEQAAEEAVDRAGQSVVRMFGRKVVERHVIQRAVLMFAGLVLMALGVSLSIKASLGTSPISSIPYATSQISGLTVGQTTIIMNVVLVLLQIALLRRETRWNQIAQLVLALAMGTSIDMWDAVLQFDTPSTYLGKWGVCVCGIIVVGIGVAMEVRADLVMNPGEGTVQTIARVLGKKFSNVKIVFDSSCVIIALLSAIFCLGAPAGVREGTVAAMICVGLVVKVVTKVIHKIDLKRWSLAS</sequence>
<evidence type="ECO:0000313" key="2">
    <source>
        <dbReference type="EMBL" id="NEG69954.1"/>
    </source>
</evidence>
<protein>
    <submittedName>
        <fullName evidence="2">YitT family protein</fullName>
    </submittedName>
</protein>
<keyword evidence="1" id="KW-0472">Membrane</keyword>
<dbReference type="RefSeq" id="WP_163227454.1">
    <property type="nucleotide sequence ID" value="NZ_VYSG01000001.1"/>
</dbReference>
<proteinExistence type="predicted"/>
<dbReference type="EMBL" id="VYSG01000001">
    <property type="protein sequence ID" value="NEG69954.1"/>
    <property type="molecule type" value="Genomic_DNA"/>
</dbReference>
<gene>
    <name evidence="2" type="ORF">F6S87_04950</name>
</gene>
<dbReference type="InterPro" id="IPR038750">
    <property type="entry name" value="YczE/YyaS-like"/>
</dbReference>
<dbReference type="PANTHER" id="PTHR40078:SF1">
    <property type="entry name" value="INTEGRAL MEMBRANE PROTEIN"/>
    <property type="match status" value="1"/>
</dbReference>
<name>A0A6I5NF33_9BIFI</name>